<reference evidence="1" key="1">
    <citation type="submission" date="2024-09" db="EMBL/GenBank/DDBJ databases">
        <title>Draft Genome Sequences of Neofusicoccum parvum.</title>
        <authorList>
            <person name="Ashida A."/>
            <person name="Camagna M."/>
            <person name="Tanaka A."/>
            <person name="Takemoto D."/>
        </authorList>
    </citation>
    <scope>NUCLEOTIDE SEQUENCE</scope>
    <source>
        <strain evidence="1">PPO83</strain>
    </source>
</reference>
<keyword evidence="2" id="KW-1185">Reference proteome</keyword>
<proteinExistence type="predicted"/>
<accession>A0ACB5S6E8</accession>
<gene>
    <name evidence="1" type="primary">g8672</name>
    <name evidence="1" type="ORF">NpPPO83_00008672</name>
</gene>
<comment type="caution">
    <text evidence="1">The sequence shown here is derived from an EMBL/GenBank/DDBJ whole genome shotgun (WGS) entry which is preliminary data.</text>
</comment>
<dbReference type="Proteomes" id="UP001165186">
    <property type="component" value="Unassembled WGS sequence"/>
</dbReference>
<protein>
    <submittedName>
        <fullName evidence="1">Uncharacterized protein</fullName>
    </submittedName>
</protein>
<organism evidence="1 2">
    <name type="scientific">Neofusicoccum parvum</name>
    <dbReference type="NCBI Taxonomy" id="310453"/>
    <lineage>
        <taxon>Eukaryota</taxon>
        <taxon>Fungi</taxon>
        <taxon>Dikarya</taxon>
        <taxon>Ascomycota</taxon>
        <taxon>Pezizomycotina</taxon>
        <taxon>Dothideomycetes</taxon>
        <taxon>Dothideomycetes incertae sedis</taxon>
        <taxon>Botryosphaeriales</taxon>
        <taxon>Botryosphaeriaceae</taxon>
        <taxon>Neofusicoccum</taxon>
    </lineage>
</organism>
<dbReference type="EMBL" id="BSXG01000047">
    <property type="protein sequence ID" value="GME28370.1"/>
    <property type="molecule type" value="Genomic_DNA"/>
</dbReference>
<sequence>MKFALSLAIAALSLLAAAQDLSILTNSCAANDFIAASTAAGNPCGATDYKCQCTTGKQFTQDFVTKAVTSSGECSLNELTRASTTALAGSNPRKGSARP</sequence>
<name>A0ACB5S6E8_9PEZI</name>
<evidence type="ECO:0000313" key="2">
    <source>
        <dbReference type="Proteomes" id="UP001165186"/>
    </source>
</evidence>
<evidence type="ECO:0000313" key="1">
    <source>
        <dbReference type="EMBL" id="GME28370.1"/>
    </source>
</evidence>